<evidence type="ECO:0000256" key="9">
    <source>
        <dbReference type="SAM" id="Phobius"/>
    </source>
</evidence>
<feature type="coiled-coil region" evidence="8">
    <location>
        <begin position="58"/>
        <end position="99"/>
    </location>
</feature>
<evidence type="ECO:0000256" key="1">
    <source>
        <dbReference type="ARBA" id="ARBA00004173"/>
    </source>
</evidence>
<keyword evidence="11" id="KW-1185">Reference proteome</keyword>
<dbReference type="GO" id="GO:0005739">
    <property type="term" value="C:mitochondrion"/>
    <property type="evidence" value="ECO:0007669"/>
    <property type="project" value="UniProtKB-SubCell"/>
</dbReference>
<evidence type="ECO:0000256" key="8">
    <source>
        <dbReference type="SAM" id="Coils"/>
    </source>
</evidence>
<accession>A0A9W7WJQ6</accession>
<proteinExistence type="inferred from homology"/>
<comment type="caution">
    <text evidence="10">The sequence shown here is derived from an EMBL/GenBank/DDBJ whole genome shotgun (WGS) entry which is preliminary data.</text>
</comment>
<evidence type="ECO:0000256" key="3">
    <source>
        <dbReference type="ARBA" id="ARBA00022946"/>
    </source>
</evidence>
<comment type="subcellular location">
    <subcellularLocation>
        <location evidence="1">Mitochondrion</location>
    </subcellularLocation>
</comment>
<dbReference type="SUPFAM" id="SSF64602">
    <property type="entry name" value="F1 ATPase inhibitor, IF1, C-terminal domain"/>
    <property type="match status" value="1"/>
</dbReference>
<dbReference type="AlphaFoldDB" id="A0A9W7WJQ6"/>
<evidence type="ECO:0000256" key="2">
    <source>
        <dbReference type="ARBA" id="ARBA00010901"/>
    </source>
</evidence>
<evidence type="ECO:0000256" key="5">
    <source>
        <dbReference type="ARBA" id="ARBA00023128"/>
    </source>
</evidence>
<evidence type="ECO:0000313" key="11">
    <source>
        <dbReference type="Proteomes" id="UP001059041"/>
    </source>
</evidence>
<protein>
    <submittedName>
        <fullName evidence="10">ATPase inhibitor</fullName>
    </submittedName>
</protein>
<dbReference type="EMBL" id="JAFHDT010000010">
    <property type="protein sequence ID" value="KAI7804467.1"/>
    <property type="molecule type" value="Genomic_DNA"/>
</dbReference>
<comment type="similarity">
    <text evidence="2">Belongs to the ATPase inhibitor family.</text>
</comment>
<evidence type="ECO:0000313" key="10">
    <source>
        <dbReference type="EMBL" id="KAI7804467.1"/>
    </source>
</evidence>
<evidence type="ECO:0000256" key="6">
    <source>
        <dbReference type="ARBA" id="ARBA00026043"/>
    </source>
</evidence>
<name>A0A9W7WJQ6_TRIRA</name>
<keyword evidence="9" id="KW-0812">Transmembrane</keyword>
<keyword evidence="4 8" id="KW-0175">Coiled coil</keyword>
<keyword evidence="9" id="KW-1133">Transmembrane helix</keyword>
<reference evidence="10" key="1">
    <citation type="submission" date="2021-02" db="EMBL/GenBank/DDBJ databases">
        <title>Comparative genomics reveals that relaxation of natural selection precedes convergent phenotypic evolution of cavefish.</title>
        <authorList>
            <person name="Peng Z."/>
        </authorList>
    </citation>
    <scope>NUCLEOTIDE SEQUENCE</scope>
    <source>
        <tissue evidence="10">Muscle</tissue>
    </source>
</reference>
<dbReference type="Gene3D" id="1.20.5.500">
    <property type="entry name" value="Single helix bin"/>
    <property type="match status" value="1"/>
</dbReference>
<sequence length="100" mass="12268">MARFLYPNIRKYLATQIRMSSDQVDIVLLMFLLLYVHLLKAFEISCLFLFHFHRRKEQEQLAALRKHHQDEIEHHKKEIERLQHEISRHQGKIKKLKHDD</sequence>
<feature type="transmembrane region" description="Helical" evidence="9">
    <location>
        <begin position="26"/>
        <end position="50"/>
    </location>
</feature>
<evidence type="ECO:0000256" key="7">
    <source>
        <dbReference type="ARBA" id="ARBA00046200"/>
    </source>
</evidence>
<keyword evidence="3" id="KW-0809">Transit peptide</keyword>
<keyword evidence="9" id="KW-0472">Membrane</keyword>
<keyword evidence="5" id="KW-0496">Mitochondrion</keyword>
<evidence type="ECO:0000256" key="4">
    <source>
        <dbReference type="ARBA" id="ARBA00023054"/>
    </source>
</evidence>
<comment type="function">
    <text evidence="7">Endogenous F(1)F(o)-ATPase inhibitor limiting ATP depletion when the mitochondrial membrane potential falls below a threshold and the F(1)F(o)-ATP synthase starts hydrolyzing ATP to pump protons out of the mitochondrial matrix. Required to avoid the consumption of cellular ATP when the F(1)F(o)-ATP synthase enzyme acts as an ATP hydrolase. Indirectly acts as a regulator of heme synthesis in erythroid tissues: regulates heme synthesis by modulating the mitochondrial pH and redox potential, allowing FECH to efficiently catalyze the incorporation of iron into protoporphyrin IX to produce heme.</text>
</comment>
<comment type="subunit">
    <text evidence="6">Homodimer; represents the active form and is present at a pH value below 6.5. Homotetramer; represents the inactive form and is present at a pH value above 7.0.</text>
</comment>
<organism evidence="10 11">
    <name type="scientific">Triplophysa rosa</name>
    <name type="common">Cave loach</name>
    <dbReference type="NCBI Taxonomy" id="992332"/>
    <lineage>
        <taxon>Eukaryota</taxon>
        <taxon>Metazoa</taxon>
        <taxon>Chordata</taxon>
        <taxon>Craniata</taxon>
        <taxon>Vertebrata</taxon>
        <taxon>Euteleostomi</taxon>
        <taxon>Actinopterygii</taxon>
        <taxon>Neopterygii</taxon>
        <taxon>Teleostei</taxon>
        <taxon>Ostariophysi</taxon>
        <taxon>Cypriniformes</taxon>
        <taxon>Nemacheilidae</taxon>
        <taxon>Triplophysa</taxon>
    </lineage>
</organism>
<dbReference type="FunFam" id="1.20.5.500:FF:000003">
    <property type="entry name" value="ATPase inhibitor B, mitochondrial"/>
    <property type="match status" value="1"/>
</dbReference>
<dbReference type="Proteomes" id="UP001059041">
    <property type="component" value="Linkage Group LG10"/>
</dbReference>
<gene>
    <name evidence="10" type="ORF">IRJ41_011148</name>
</gene>